<accession>A0ABQ4Z9H0</accession>
<sequence>MKKDKVNIDNSNAKTKKRWSFGKCMKDLSQRVTVENDSTRMRSCMSASEKEQNKHAIAVAATTAAVAATSCGG</sequence>
<reference evidence="1" key="1">
    <citation type="journal article" date="2022" name="Int. J. Mol. Sci.">
        <title>Draft Genome of Tanacetum Coccineum: Genomic Comparison of Closely Related Tanacetum-Family Plants.</title>
        <authorList>
            <person name="Yamashiro T."/>
            <person name="Shiraishi A."/>
            <person name="Nakayama K."/>
            <person name="Satake H."/>
        </authorList>
    </citation>
    <scope>NUCLEOTIDE SEQUENCE</scope>
</reference>
<evidence type="ECO:0000313" key="1">
    <source>
        <dbReference type="EMBL" id="GJS85906.1"/>
    </source>
</evidence>
<evidence type="ECO:0000313" key="2">
    <source>
        <dbReference type="Proteomes" id="UP001151760"/>
    </source>
</evidence>
<comment type="caution">
    <text evidence="1">The sequence shown here is derived from an EMBL/GenBank/DDBJ whole genome shotgun (WGS) entry which is preliminary data.</text>
</comment>
<keyword evidence="2" id="KW-1185">Reference proteome</keyword>
<name>A0ABQ4Z9H0_9ASTR</name>
<protein>
    <submittedName>
        <fullName evidence="1">Uncharacterized protein</fullName>
    </submittedName>
</protein>
<gene>
    <name evidence="1" type="ORF">Tco_0752447</name>
</gene>
<dbReference type="Proteomes" id="UP001151760">
    <property type="component" value="Unassembled WGS sequence"/>
</dbReference>
<reference evidence="1" key="2">
    <citation type="submission" date="2022-01" db="EMBL/GenBank/DDBJ databases">
        <authorList>
            <person name="Yamashiro T."/>
            <person name="Shiraishi A."/>
            <person name="Satake H."/>
            <person name="Nakayama K."/>
        </authorList>
    </citation>
    <scope>NUCLEOTIDE SEQUENCE</scope>
</reference>
<proteinExistence type="predicted"/>
<dbReference type="EMBL" id="BQNB010011085">
    <property type="protein sequence ID" value="GJS85906.1"/>
    <property type="molecule type" value="Genomic_DNA"/>
</dbReference>
<organism evidence="1 2">
    <name type="scientific">Tanacetum coccineum</name>
    <dbReference type="NCBI Taxonomy" id="301880"/>
    <lineage>
        <taxon>Eukaryota</taxon>
        <taxon>Viridiplantae</taxon>
        <taxon>Streptophyta</taxon>
        <taxon>Embryophyta</taxon>
        <taxon>Tracheophyta</taxon>
        <taxon>Spermatophyta</taxon>
        <taxon>Magnoliopsida</taxon>
        <taxon>eudicotyledons</taxon>
        <taxon>Gunneridae</taxon>
        <taxon>Pentapetalae</taxon>
        <taxon>asterids</taxon>
        <taxon>campanulids</taxon>
        <taxon>Asterales</taxon>
        <taxon>Asteraceae</taxon>
        <taxon>Asteroideae</taxon>
        <taxon>Anthemideae</taxon>
        <taxon>Anthemidinae</taxon>
        <taxon>Tanacetum</taxon>
    </lineage>
</organism>